<keyword evidence="1" id="KW-0472">Membrane</keyword>
<keyword evidence="3" id="KW-0808">Transferase</keyword>
<keyword evidence="4" id="KW-1185">Reference proteome</keyword>
<feature type="transmembrane region" description="Helical" evidence="1">
    <location>
        <begin position="199"/>
        <end position="216"/>
    </location>
</feature>
<dbReference type="PANTHER" id="PTHR23028:SF131">
    <property type="entry name" value="BLR2367 PROTEIN"/>
    <property type="match status" value="1"/>
</dbReference>
<feature type="domain" description="Acyltransferase 3" evidence="2">
    <location>
        <begin position="16"/>
        <end position="326"/>
    </location>
</feature>
<evidence type="ECO:0000313" key="3">
    <source>
        <dbReference type="EMBL" id="MEO3693617.1"/>
    </source>
</evidence>
<sequence>MNTTPRPGLERSRFTELDGMRGLLAVLVMLYHLGLNSQLARWTGGWLQGSRTSGWLQGSQWQLCVDFFFVLSGFVLMHTGRQSHPSVLSFAQRRWWRLAPSLAVCTLAVWALAPQAWPWTTVLANLLLIAPVLGLPLLDSPGWSISYEFVLPVLALWAWPRLPWLARLPTAGALALLLAVQASVMWGLAMGQAWAGSDLLRASVGLLLGAALYRHWQHTPRSPHATRSTLALAACIAMMALAGVAPWAAVLFPTGCAAALWWGAGASGLFSRAPLQWLGRHAYAIYLAHTPVLMAAIDMVDEPATRGVAPKLALVVVTFVLAALLHRMVEAPLMRGAGTR</sequence>
<dbReference type="EMBL" id="JBDPZD010000008">
    <property type="protein sequence ID" value="MEO3693617.1"/>
    <property type="molecule type" value="Genomic_DNA"/>
</dbReference>
<keyword evidence="1" id="KW-0812">Transmembrane</keyword>
<accession>A0ABV0G7C4</accession>
<dbReference type="InterPro" id="IPR050879">
    <property type="entry name" value="Acyltransferase_3"/>
</dbReference>
<dbReference type="GO" id="GO:0016746">
    <property type="term" value="F:acyltransferase activity"/>
    <property type="evidence" value="ECO:0007669"/>
    <property type="project" value="UniProtKB-KW"/>
</dbReference>
<feature type="transmembrane region" description="Helical" evidence="1">
    <location>
        <begin position="171"/>
        <end position="193"/>
    </location>
</feature>
<reference evidence="3 4" key="1">
    <citation type="submission" date="2024-05" db="EMBL/GenBank/DDBJ databases">
        <title>Roseateles sp. DJS-2-20 16S ribosomal RNA gene Genome sequencing and assembly.</title>
        <authorList>
            <person name="Woo H."/>
        </authorList>
    </citation>
    <scope>NUCLEOTIDE SEQUENCE [LARGE SCALE GENOMIC DNA]</scope>
    <source>
        <strain evidence="3 4">DJS-2-20</strain>
    </source>
</reference>
<dbReference type="RefSeq" id="WP_347706431.1">
    <property type="nucleotide sequence ID" value="NZ_JBDPZD010000008.1"/>
</dbReference>
<dbReference type="Pfam" id="PF01757">
    <property type="entry name" value="Acyl_transf_3"/>
    <property type="match status" value="1"/>
</dbReference>
<evidence type="ECO:0000313" key="4">
    <source>
        <dbReference type="Proteomes" id="UP001495147"/>
    </source>
</evidence>
<keyword evidence="3" id="KW-0012">Acyltransferase</keyword>
<proteinExistence type="predicted"/>
<protein>
    <submittedName>
        <fullName evidence="3">Acyltransferase</fullName>
        <ecNumber evidence="3">2.3.-.-</ecNumber>
    </submittedName>
</protein>
<dbReference type="InterPro" id="IPR002656">
    <property type="entry name" value="Acyl_transf_3_dom"/>
</dbReference>
<evidence type="ECO:0000259" key="2">
    <source>
        <dbReference type="Pfam" id="PF01757"/>
    </source>
</evidence>
<feature type="transmembrane region" description="Helical" evidence="1">
    <location>
        <begin position="98"/>
        <end position="120"/>
    </location>
</feature>
<feature type="transmembrane region" description="Helical" evidence="1">
    <location>
        <begin position="21"/>
        <end position="40"/>
    </location>
</feature>
<gene>
    <name evidence="3" type="ORF">ABDJ85_19260</name>
</gene>
<feature type="transmembrane region" description="Helical" evidence="1">
    <location>
        <begin position="60"/>
        <end position="77"/>
    </location>
</feature>
<feature type="transmembrane region" description="Helical" evidence="1">
    <location>
        <begin position="312"/>
        <end position="329"/>
    </location>
</feature>
<evidence type="ECO:0000256" key="1">
    <source>
        <dbReference type="SAM" id="Phobius"/>
    </source>
</evidence>
<comment type="caution">
    <text evidence="3">The sequence shown here is derived from an EMBL/GenBank/DDBJ whole genome shotgun (WGS) entry which is preliminary data.</text>
</comment>
<keyword evidence="1" id="KW-1133">Transmembrane helix</keyword>
<organism evidence="3 4">
    <name type="scientific">Roseateles paludis</name>
    <dbReference type="NCBI Taxonomy" id="3145238"/>
    <lineage>
        <taxon>Bacteria</taxon>
        <taxon>Pseudomonadati</taxon>
        <taxon>Pseudomonadota</taxon>
        <taxon>Betaproteobacteria</taxon>
        <taxon>Burkholderiales</taxon>
        <taxon>Sphaerotilaceae</taxon>
        <taxon>Roseateles</taxon>
    </lineage>
</organism>
<feature type="transmembrane region" description="Helical" evidence="1">
    <location>
        <begin position="140"/>
        <end position="159"/>
    </location>
</feature>
<dbReference type="PANTHER" id="PTHR23028">
    <property type="entry name" value="ACETYLTRANSFERASE"/>
    <property type="match status" value="1"/>
</dbReference>
<dbReference type="EC" id="2.3.-.-" evidence="3"/>
<feature type="transmembrane region" description="Helical" evidence="1">
    <location>
        <begin position="228"/>
        <end position="245"/>
    </location>
</feature>
<name>A0ABV0G7C4_9BURK</name>
<dbReference type="Proteomes" id="UP001495147">
    <property type="component" value="Unassembled WGS sequence"/>
</dbReference>